<dbReference type="GO" id="GO:0030686">
    <property type="term" value="C:90S preribosome"/>
    <property type="evidence" value="ECO:0007669"/>
    <property type="project" value="TreeGrafter"/>
</dbReference>
<feature type="compositionally biased region" description="Acidic residues" evidence="3">
    <location>
        <begin position="150"/>
        <end position="161"/>
    </location>
</feature>
<name>A0A6F9DGU9_9ASCI</name>
<dbReference type="InterPro" id="IPR018034">
    <property type="entry name" value="Kri1"/>
</dbReference>
<dbReference type="Pfam" id="PF12936">
    <property type="entry name" value="Kri1_C"/>
    <property type="match status" value="1"/>
</dbReference>
<feature type="region of interest" description="Disordered" evidence="3">
    <location>
        <begin position="119"/>
        <end position="191"/>
    </location>
</feature>
<dbReference type="Pfam" id="PF05178">
    <property type="entry name" value="Kri1"/>
    <property type="match status" value="1"/>
</dbReference>
<feature type="region of interest" description="Disordered" evidence="3">
    <location>
        <begin position="29"/>
        <end position="48"/>
    </location>
</feature>
<feature type="region of interest" description="Disordered" evidence="3">
    <location>
        <begin position="530"/>
        <end position="579"/>
    </location>
</feature>
<dbReference type="EMBL" id="LR786321">
    <property type="protein sequence ID" value="CAB3260077.1"/>
    <property type="molecule type" value="mRNA"/>
</dbReference>
<feature type="region of interest" description="Disordered" evidence="3">
    <location>
        <begin position="210"/>
        <end position="237"/>
    </location>
</feature>
<dbReference type="PANTHER" id="PTHR14490:SF5">
    <property type="entry name" value="PROTEIN KRI1 HOMOLOG"/>
    <property type="match status" value="1"/>
</dbReference>
<dbReference type="InterPro" id="IPR024626">
    <property type="entry name" value="Kri1-like_C"/>
</dbReference>
<feature type="compositionally biased region" description="Basic residues" evidence="3">
    <location>
        <begin position="561"/>
        <end position="574"/>
    </location>
</feature>
<dbReference type="PANTHER" id="PTHR14490">
    <property type="entry name" value="ZINC FINGER, ZZ TYPE"/>
    <property type="match status" value="1"/>
</dbReference>
<evidence type="ECO:0000256" key="3">
    <source>
        <dbReference type="SAM" id="MobiDB-lite"/>
    </source>
</evidence>
<feature type="domain" description="Kri1-like C-terminal" evidence="4">
    <location>
        <begin position="450"/>
        <end position="534"/>
    </location>
</feature>
<reference evidence="5" key="1">
    <citation type="submission" date="2020-04" db="EMBL/GenBank/DDBJ databases">
        <authorList>
            <person name="Neveu A P."/>
        </authorList>
    </citation>
    <scope>NUCLEOTIDE SEQUENCE</scope>
    <source>
        <tissue evidence="5">Whole embryo</tissue>
    </source>
</reference>
<protein>
    <recommendedName>
        <fullName evidence="2">Protein KRI1 homolog</fullName>
    </recommendedName>
</protein>
<comment type="similarity">
    <text evidence="1">Belongs to the KRI1 family.</text>
</comment>
<accession>A0A6F9DGU9</accession>
<dbReference type="GO" id="GO:0005730">
    <property type="term" value="C:nucleolus"/>
    <property type="evidence" value="ECO:0007669"/>
    <property type="project" value="TreeGrafter"/>
</dbReference>
<dbReference type="AlphaFoldDB" id="A0A6F9DGU9"/>
<feature type="compositionally biased region" description="Basic residues" evidence="3">
    <location>
        <begin position="276"/>
        <end position="286"/>
    </location>
</feature>
<evidence type="ECO:0000313" key="5">
    <source>
        <dbReference type="EMBL" id="CAB3260077.1"/>
    </source>
</evidence>
<evidence type="ECO:0000259" key="4">
    <source>
        <dbReference type="Pfam" id="PF12936"/>
    </source>
</evidence>
<gene>
    <name evidence="5" type="primary">Kri1</name>
</gene>
<feature type="region of interest" description="Disordered" evidence="3">
    <location>
        <begin position="83"/>
        <end position="102"/>
    </location>
</feature>
<feature type="compositionally biased region" description="Basic and acidic residues" evidence="3">
    <location>
        <begin position="162"/>
        <end position="172"/>
    </location>
</feature>
<evidence type="ECO:0000256" key="1">
    <source>
        <dbReference type="ARBA" id="ARBA00007473"/>
    </source>
</evidence>
<feature type="compositionally biased region" description="Acidic residues" evidence="3">
    <location>
        <begin position="214"/>
        <end position="228"/>
    </location>
</feature>
<feature type="region of interest" description="Disordered" evidence="3">
    <location>
        <begin position="257"/>
        <end position="295"/>
    </location>
</feature>
<proteinExistence type="evidence at transcript level"/>
<sequence length="643" mass="75078">MTMEELTINESFAKKYVKYRKAEELQRLKDKYGQQDSSSSESEDEQAEAINKKLEADFFKTIACLKRKDPVIYNKDAKFFADIPVSSNSGDEDTTEEASTKPVLLKDYERDIFLKHKGVYKSEEQEQNDDPGSYSHELNQIKKSLLDATEQGEDGSDDEEELFKPKESKSDGSRVGSTLEELDEYWRDPDLPEDETFLRDYILQHKYLDNEDHAESDEEALNADDSDNDSSGGLFVQKQETFERQYNFRYEEPDAELIKSYPRTIANSVRMSDNKTKKKREERKKRKEDEKRKKMEELKRLKQLKREEILEKINKLQEATGNTDIKFSAHDLEGDFNESEYDQRMKELFDENFYDETDDVKPEFSDHDDDNLEPNWDEYTGCDELTTNGGKGIPDSEQPDFNMDCDYEPKNNSKQKVKKPVGANKRNKKRSAFFEAVAKTKPVFDPDACSFDKYLEDYYALDFEDIIGDMPCRFKYRKVAPQTYGLTTDEILTADNRTLNSWCSLKRVVQHRSAPEEMVVRKKFARKARLKKKRHFEKPATDDHVNANIAPEDNTLDTAPKKRKLNSKQRRRKKERETRLRVLAMSNQHSLDGKKKVGFTKKQRGKNDARIAKVTNMDAERLKAYGIKPKKLVNKLKYGNQTR</sequence>
<evidence type="ECO:0000256" key="2">
    <source>
        <dbReference type="ARBA" id="ARBA00017294"/>
    </source>
</evidence>
<dbReference type="GO" id="GO:0000447">
    <property type="term" value="P:endonucleolytic cleavage in ITS1 to separate SSU-rRNA from 5.8S rRNA and LSU-rRNA from tricistronic rRNA transcript (SSU-rRNA, 5.8S rRNA, LSU-rRNA)"/>
    <property type="evidence" value="ECO:0007669"/>
    <property type="project" value="TreeGrafter"/>
</dbReference>
<organism evidence="5">
    <name type="scientific">Phallusia mammillata</name>
    <dbReference type="NCBI Taxonomy" id="59560"/>
    <lineage>
        <taxon>Eukaryota</taxon>
        <taxon>Metazoa</taxon>
        <taxon>Chordata</taxon>
        <taxon>Tunicata</taxon>
        <taxon>Ascidiacea</taxon>
        <taxon>Phlebobranchia</taxon>
        <taxon>Ascidiidae</taxon>
        <taxon>Phallusia</taxon>
    </lineage>
</organism>